<dbReference type="AlphaFoldDB" id="A0A5N6SDH1"/>
<organism evidence="2 3">
    <name type="scientific">Aspergillus pseudotamarii</name>
    <dbReference type="NCBI Taxonomy" id="132259"/>
    <lineage>
        <taxon>Eukaryota</taxon>
        <taxon>Fungi</taxon>
        <taxon>Dikarya</taxon>
        <taxon>Ascomycota</taxon>
        <taxon>Pezizomycotina</taxon>
        <taxon>Eurotiomycetes</taxon>
        <taxon>Eurotiomycetidae</taxon>
        <taxon>Eurotiales</taxon>
        <taxon>Aspergillaceae</taxon>
        <taxon>Aspergillus</taxon>
        <taxon>Aspergillus subgen. Circumdati</taxon>
    </lineage>
</organism>
<dbReference type="OrthoDB" id="1523883at2759"/>
<evidence type="ECO:0008006" key="4">
    <source>
        <dbReference type="Google" id="ProtNLM"/>
    </source>
</evidence>
<keyword evidence="1" id="KW-0812">Transmembrane</keyword>
<evidence type="ECO:0000256" key="1">
    <source>
        <dbReference type="SAM" id="Phobius"/>
    </source>
</evidence>
<feature type="transmembrane region" description="Helical" evidence="1">
    <location>
        <begin position="135"/>
        <end position="156"/>
    </location>
</feature>
<keyword evidence="1" id="KW-0472">Membrane</keyword>
<keyword evidence="1" id="KW-1133">Transmembrane helix</keyword>
<reference evidence="2 3" key="1">
    <citation type="submission" date="2019-04" db="EMBL/GenBank/DDBJ databases">
        <title>Friends and foes A comparative genomics study of 23 Aspergillus species from section Flavi.</title>
        <authorList>
            <consortium name="DOE Joint Genome Institute"/>
            <person name="Kjaerbolling I."/>
            <person name="Vesth T."/>
            <person name="Frisvad J.C."/>
            <person name="Nybo J.L."/>
            <person name="Theobald S."/>
            <person name="Kildgaard S."/>
            <person name="Isbrandt T."/>
            <person name="Kuo A."/>
            <person name="Sato A."/>
            <person name="Lyhne E.K."/>
            <person name="Kogle M.E."/>
            <person name="Wiebenga A."/>
            <person name="Kun R.S."/>
            <person name="Lubbers R.J."/>
            <person name="Makela M.R."/>
            <person name="Barry K."/>
            <person name="Chovatia M."/>
            <person name="Clum A."/>
            <person name="Daum C."/>
            <person name="Haridas S."/>
            <person name="He G."/>
            <person name="LaButti K."/>
            <person name="Lipzen A."/>
            <person name="Mondo S."/>
            <person name="Riley R."/>
            <person name="Salamov A."/>
            <person name="Simmons B.A."/>
            <person name="Magnuson J.K."/>
            <person name="Henrissat B."/>
            <person name="Mortensen U.H."/>
            <person name="Larsen T.O."/>
            <person name="Devries R.P."/>
            <person name="Grigoriev I.V."/>
            <person name="Machida M."/>
            <person name="Baker S.E."/>
            <person name="Andersen M.R."/>
        </authorList>
    </citation>
    <scope>NUCLEOTIDE SEQUENCE [LARGE SCALE GENOMIC DNA]</scope>
    <source>
        <strain evidence="2 3">CBS 117625</strain>
    </source>
</reference>
<dbReference type="RefSeq" id="XP_031908831.1">
    <property type="nucleotide sequence ID" value="XM_032052452.1"/>
</dbReference>
<accession>A0A5N6SDH1</accession>
<dbReference type="GeneID" id="43636662"/>
<feature type="transmembrane region" description="Helical" evidence="1">
    <location>
        <begin position="85"/>
        <end position="104"/>
    </location>
</feature>
<evidence type="ECO:0000313" key="3">
    <source>
        <dbReference type="Proteomes" id="UP000325672"/>
    </source>
</evidence>
<feature type="transmembrane region" description="Helical" evidence="1">
    <location>
        <begin position="52"/>
        <end position="73"/>
    </location>
</feature>
<keyword evidence="3" id="KW-1185">Reference proteome</keyword>
<proteinExistence type="predicted"/>
<dbReference type="Proteomes" id="UP000325672">
    <property type="component" value="Unassembled WGS sequence"/>
</dbReference>
<name>A0A5N6SDH1_ASPPS</name>
<sequence length="176" mass="20044">MAALVFLRVLPLLTTSSYLTFTIAEDLYFKPYLEPSVVGVADHLLPSYITVWYNRGMTLISIIYPLTWCTAIVDLPVAHLWHTSIAAFVLYLLGLLFSIAHMLWGPQAMNLLNSTKKQDSSGITEIPRRWCRMNLIRGALVDVPAWGCFLAGFLVWESARWPESHLGTRLRLYHFS</sequence>
<dbReference type="EMBL" id="ML743627">
    <property type="protein sequence ID" value="KAE8132768.1"/>
    <property type="molecule type" value="Genomic_DNA"/>
</dbReference>
<protein>
    <recommendedName>
        <fullName evidence="4">Integral membrane protein</fullName>
    </recommendedName>
</protein>
<gene>
    <name evidence="2" type="ORF">BDV38DRAFT_201083</name>
</gene>
<evidence type="ECO:0000313" key="2">
    <source>
        <dbReference type="EMBL" id="KAE8132768.1"/>
    </source>
</evidence>